<organism evidence="1 2">
    <name type="scientific">Paenibacillus albilobatus</name>
    <dbReference type="NCBI Taxonomy" id="2716884"/>
    <lineage>
        <taxon>Bacteria</taxon>
        <taxon>Bacillati</taxon>
        <taxon>Bacillota</taxon>
        <taxon>Bacilli</taxon>
        <taxon>Bacillales</taxon>
        <taxon>Paenibacillaceae</taxon>
        <taxon>Paenibacillus</taxon>
    </lineage>
</organism>
<keyword evidence="2" id="KW-1185">Reference proteome</keyword>
<dbReference type="AlphaFoldDB" id="A0A919XEW0"/>
<comment type="caution">
    <text evidence="1">The sequence shown here is derived from an EMBL/GenBank/DDBJ whole genome shotgun (WGS) entry which is preliminary data.</text>
</comment>
<evidence type="ECO:0000313" key="1">
    <source>
        <dbReference type="EMBL" id="GIO31294.1"/>
    </source>
</evidence>
<evidence type="ECO:0000313" key="2">
    <source>
        <dbReference type="Proteomes" id="UP000679779"/>
    </source>
</evidence>
<reference evidence="1" key="1">
    <citation type="submission" date="2021-03" db="EMBL/GenBank/DDBJ databases">
        <title>Antimicrobial resistance genes in bacteria isolated from Japanese honey, and their potential for conferring macrolide and lincosamide resistance in the American foulbrood pathogen Paenibacillus larvae.</title>
        <authorList>
            <person name="Okamoto M."/>
            <person name="Kumagai M."/>
            <person name="Kanamori H."/>
            <person name="Takamatsu D."/>
        </authorList>
    </citation>
    <scope>NUCLEOTIDE SEQUENCE</scope>
    <source>
        <strain evidence="1">J2TS6</strain>
    </source>
</reference>
<dbReference type="EMBL" id="BORQ01000002">
    <property type="protein sequence ID" value="GIO31294.1"/>
    <property type="molecule type" value="Genomic_DNA"/>
</dbReference>
<gene>
    <name evidence="1" type="ORF">J2TS6_24350</name>
</gene>
<dbReference type="Proteomes" id="UP000679779">
    <property type="component" value="Unassembled WGS sequence"/>
</dbReference>
<protein>
    <submittedName>
        <fullName evidence="1">Uncharacterized protein</fullName>
    </submittedName>
</protein>
<name>A0A919XEW0_9BACL</name>
<accession>A0A919XEW0</accession>
<proteinExistence type="predicted"/>
<sequence>MLEQHGWCGKTVHVGSIDQLTHADDALINFTGWPGRLQECYKSEIDISTPLGEGQ</sequence>